<reference evidence="2" key="1">
    <citation type="submission" date="2022-06" db="EMBL/GenBank/DDBJ databases">
        <title>Uncovering the hologenomic basis of an extraordinary plant invasion.</title>
        <authorList>
            <person name="Bieker V.C."/>
            <person name="Martin M.D."/>
            <person name="Gilbert T."/>
            <person name="Hodgins K."/>
            <person name="Battlay P."/>
            <person name="Petersen B."/>
            <person name="Wilson J."/>
        </authorList>
    </citation>
    <scope>NUCLEOTIDE SEQUENCE</scope>
    <source>
        <strain evidence="2">AA19_3_7</strain>
        <tissue evidence="2">Leaf</tissue>
    </source>
</reference>
<comment type="caution">
    <text evidence="2">The sequence shown here is derived from an EMBL/GenBank/DDBJ whole genome shotgun (WGS) entry which is preliminary data.</text>
</comment>
<gene>
    <name evidence="2" type="ORF">M8C21_017614</name>
</gene>
<name>A0AAD5CBJ0_AMBAR</name>
<dbReference type="AlphaFoldDB" id="A0AAD5CBJ0"/>
<feature type="region of interest" description="Disordered" evidence="1">
    <location>
        <begin position="1"/>
        <end position="35"/>
    </location>
</feature>
<feature type="compositionally biased region" description="Polar residues" evidence="1">
    <location>
        <begin position="1"/>
        <end position="32"/>
    </location>
</feature>
<evidence type="ECO:0000313" key="3">
    <source>
        <dbReference type="Proteomes" id="UP001206925"/>
    </source>
</evidence>
<accession>A0AAD5CBJ0</accession>
<sequence length="195" mass="21284">MQHVMQSSATPLTAASTPSDTITPPVKSQSETSTKRSLMESEVGVTYYCNNWTESLLFNIMQMCSGDGFGSTAYRRGATAVSGSDSSGDFTVAQEALISTDQKYRAETGHTWAWDWKGFPAQEEAWNNFGTLTQLLRGLLVYKVLGESTTLANQMQPYEITSTVVGESKLFQDSLTSFLGYKHKDSKKAATGITA</sequence>
<evidence type="ECO:0000313" key="2">
    <source>
        <dbReference type="EMBL" id="KAI7737599.1"/>
    </source>
</evidence>
<evidence type="ECO:0000256" key="1">
    <source>
        <dbReference type="SAM" id="MobiDB-lite"/>
    </source>
</evidence>
<organism evidence="2 3">
    <name type="scientific">Ambrosia artemisiifolia</name>
    <name type="common">Common ragweed</name>
    <dbReference type="NCBI Taxonomy" id="4212"/>
    <lineage>
        <taxon>Eukaryota</taxon>
        <taxon>Viridiplantae</taxon>
        <taxon>Streptophyta</taxon>
        <taxon>Embryophyta</taxon>
        <taxon>Tracheophyta</taxon>
        <taxon>Spermatophyta</taxon>
        <taxon>Magnoliopsida</taxon>
        <taxon>eudicotyledons</taxon>
        <taxon>Gunneridae</taxon>
        <taxon>Pentapetalae</taxon>
        <taxon>asterids</taxon>
        <taxon>campanulids</taxon>
        <taxon>Asterales</taxon>
        <taxon>Asteraceae</taxon>
        <taxon>Asteroideae</taxon>
        <taxon>Heliantheae alliance</taxon>
        <taxon>Heliantheae</taxon>
        <taxon>Ambrosia</taxon>
    </lineage>
</organism>
<dbReference type="EMBL" id="JAMZMK010008990">
    <property type="protein sequence ID" value="KAI7737599.1"/>
    <property type="molecule type" value="Genomic_DNA"/>
</dbReference>
<dbReference type="Proteomes" id="UP001206925">
    <property type="component" value="Unassembled WGS sequence"/>
</dbReference>
<proteinExistence type="predicted"/>
<protein>
    <submittedName>
        <fullName evidence="2">Uncharacterized protein</fullName>
    </submittedName>
</protein>
<keyword evidence="3" id="KW-1185">Reference proteome</keyword>